<feature type="signal peptide" evidence="1">
    <location>
        <begin position="1"/>
        <end position="26"/>
    </location>
</feature>
<dbReference type="Proteomes" id="UP000244450">
    <property type="component" value="Unassembled WGS sequence"/>
</dbReference>
<comment type="caution">
    <text evidence="5">The sequence shown here is derived from an EMBL/GenBank/DDBJ whole genome shotgun (WGS) entry which is preliminary data.</text>
</comment>
<feature type="domain" description="DUF5126" evidence="4">
    <location>
        <begin position="131"/>
        <end position="233"/>
    </location>
</feature>
<dbReference type="Pfam" id="PF16323">
    <property type="entry name" value="DUF4959"/>
    <property type="match status" value="1"/>
</dbReference>
<name>A0A2T7BGX7_9BACT</name>
<keyword evidence="6" id="KW-1185">Reference proteome</keyword>
<evidence type="ECO:0000313" key="6">
    <source>
        <dbReference type="Proteomes" id="UP000244450"/>
    </source>
</evidence>
<dbReference type="InterPro" id="IPR032164">
    <property type="entry name" value="DUF5000"/>
</dbReference>
<evidence type="ECO:0000259" key="4">
    <source>
        <dbReference type="Pfam" id="PF17166"/>
    </source>
</evidence>
<keyword evidence="1" id="KW-0732">Signal</keyword>
<gene>
    <name evidence="5" type="ORF">DCC81_14740</name>
</gene>
<dbReference type="Pfam" id="PF17166">
    <property type="entry name" value="DUF5126"/>
    <property type="match status" value="1"/>
</dbReference>
<evidence type="ECO:0000313" key="5">
    <source>
        <dbReference type="EMBL" id="PUZ25537.1"/>
    </source>
</evidence>
<dbReference type="PROSITE" id="PS51257">
    <property type="entry name" value="PROKAR_LIPOPROTEIN"/>
    <property type="match status" value="1"/>
</dbReference>
<dbReference type="InterPro" id="IPR033431">
    <property type="entry name" value="DUF5126"/>
</dbReference>
<feature type="domain" description="DUF4959" evidence="2">
    <location>
        <begin position="26"/>
        <end position="129"/>
    </location>
</feature>
<dbReference type="Pfam" id="PF16391">
    <property type="entry name" value="DUF5000"/>
    <property type="match status" value="1"/>
</dbReference>
<sequence>MRTIRTFHYNTMIMALAAVTSVTLQACQKDNYRQPPSGGNKPGVVTNVRTQALNGAVVVRYDLPKDQDLLYVVADYSIRPGVNHEIKSSYFFDTLRLEGFHDAIDYQVTLRAVTRSNKESDPVTITVHPDTPYYTLVRKSLQVGADYGGINVQALNTTNSAIAINTLTIDPATNKFAIADEHYTSLDTINYAVRGFQPVSTRFGVYVTDRFGNISDTLITDLTPGVDQVLDKTKFFNYIMPSDAFIGYGGVVPNIFDGNTTEDNNANAWQTTIGTSQRLMQCTFGLGPTSYKLTHFMMYFRDYGYNNPKDFTIYGSNTDHPADAVTPGNVPVGTQTGDWIALGNYRVPDPPSGLPQGQTNAADKAYMNNGIDFSMPKNLPAVKYIRIVVTDTWFGLDYTIIREVTFSGAPQ</sequence>
<accession>A0A2T7BGX7</accession>
<dbReference type="AlphaFoldDB" id="A0A2T7BGX7"/>
<dbReference type="Gene3D" id="2.60.120.260">
    <property type="entry name" value="Galactose-binding domain-like"/>
    <property type="match status" value="1"/>
</dbReference>
<reference evidence="5 6" key="1">
    <citation type="submission" date="2018-04" db="EMBL/GenBank/DDBJ databases">
        <title>Chitinophaga fuyangensis sp. nov., isolated from soil in a chemical factory.</title>
        <authorList>
            <person name="Chen K."/>
        </authorList>
    </citation>
    <scope>NUCLEOTIDE SEQUENCE [LARGE SCALE GENOMIC DNA]</scope>
    <source>
        <strain evidence="5 6">LY-1</strain>
    </source>
</reference>
<dbReference type="InterPro" id="IPR032527">
    <property type="entry name" value="DUF4959"/>
</dbReference>
<evidence type="ECO:0000256" key="1">
    <source>
        <dbReference type="SAM" id="SignalP"/>
    </source>
</evidence>
<dbReference type="EMBL" id="QCYK01000002">
    <property type="protein sequence ID" value="PUZ25537.1"/>
    <property type="molecule type" value="Genomic_DNA"/>
</dbReference>
<organism evidence="5 6">
    <name type="scientific">Chitinophaga parva</name>
    <dbReference type="NCBI Taxonomy" id="2169414"/>
    <lineage>
        <taxon>Bacteria</taxon>
        <taxon>Pseudomonadati</taxon>
        <taxon>Bacteroidota</taxon>
        <taxon>Chitinophagia</taxon>
        <taxon>Chitinophagales</taxon>
        <taxon>Chitinophagaceae</taxon>
        <taxon>Chitinophaga</taxon>
    </lineage>
</organism>
<evidence type="ECO:0008006" key="7">
    <source>
        <dbReference type="Google" id="ProtNLM"/>
    </source>
</evidence>
<dbReference type="OrthoDB" id="621114at2"/>
<dbReference type="RefSeq" id="WP_108687377.1">
    <property type="nucleotide sequence ID" value="NZ_QCYK01000002.1"/>
</dbReference>
<evidence type="ECO:0000259" key="3">
    <source>
        <dbReference type="Pfam" id="PF16391"/>
    </source>
</evidence>
<protein>
    <recommendedName>
        <fullName evidence="7">DUF4959 domain-containing protein</fullName>
    </recommendedName>
</protein>
<evidence type="ECO:0000259" key="2">
    <source>
        <dbReference type="Pfam" id="PF16323"/>
    </source>
</evidence>
<proteinExistence type="predicted"/>
<feature type="domain" description="DUF5000" evidence="3">
    <location>
        <begin position="256"/>
        <end position="407"/>
    </location>
</feature>
<feature type="chain" id="PRO_5015667290" description="DUF4959 domain-containing protein" evidence="1">
    <location>
        <begin position="27"/>
        <end position="411"/>
    </location>
</feature>